<feature type="domain" description="Reverse transcriptase" evidence="1">
    <location>
        <begin position="1"/>
        <end position="213"/>
    </location>
</feature>
<dbReference type="PROSITE" id="PS50878">
    <property type="entry name" value="RT_POL"/>
    <property type="match status" value="1"/>
</dbReference>
<dbReference type="InterPro" id="IPR000477">
    <property type="entry name" value="RT_dom"/>
</dbReference>
<dbReference type="EMBL" id="NSIT01000539">
    <property type="protein sequence ID" value="PJE77517.1"/>
    <property type="molecule type" value="Genomic_DNA"/>
</dbReference>
<dbReference type="PRINTS" id="PR01345">
    <property type="entry name" value="CERVTRCPTASE"/>
</dbReference>
<dbReference type="InterPro" id="IPR043502">
    <property type="entry name" value="DNA/RNA_pol_sf"/>
</dbReference>
<comment type="caution">
    <text evidence="2">The sequence shown here is derived from an EMBL/GenBank/DDBJ whole genome shotgun (WGS) entry which is preliminary data.</text>
</comment>
<dbReference type="SUPFAM" id="SSF56672">
    <property type="entry name" value="DNA/RNA polymerases"/>
    <property type="match status" value="1"/>
</dbReference>
<sequence>MDKNNFLSPKQFGFISGRSTQLQLLTVLENWTEIIDKGGELDVIYMDFMKAFDKVPHQRLLRKLSGYGVSLQVVNWIKDFLRNRCQRVIVNGESSKSYPVMSGIPQGSVLGPILFVVYINDLPEIPVSQSPLFADDTKLYRQISNSEDVKILQNDLDNLQNWSDEWLLKFHPNKCKVLSLKATQKRKYYMEGSGGERIQLEHVKNEKDIGVTIDEDLNFKTHIQLIVNKANSIVGLIRRSFVYLDELMFKMLFKALVRPHLEYAAIVWNPSKVKDIELIENVQRRATKLIPGFKNISYPERLQRLNLPTLQHRRTRGDMINVFKIVNNIYDSRITKNFFQMDKMSRTRGHDKKIFKKRCRLDGRKHFFSYRVIDLWNSLPQIVVNADSVIKFEIMLDDHWKNDRRVDTNSSPAALGCLESGRAARMSRPAALWAANIFSQMYNVQLKFSSFTSKKLFSKLFS</sequence>
<name>A0A2H9T2U6_9ZZZZ</name>
<gene>
    <name evidence="2" type="ORF">CI610_03559</name>
</gene>
<accession>A0A2H9T2U6</accession>
<dbReference type="CDD" id="cd01650">
    <property type="entry name" value="RT_nLTR_like"/>
    <property type="match status" value="1"/>
</dbReference>
<evidence type="ECO:0000313" key="2">
    <source>
        <dbReference type="EMBL" id="PJE77517.1"/>
    </source>
</evidence>
<evidence type="ECO:0000259" key="1">
    <source>
        <dbReference type="PROSITE" id="PS50878"/>
    </source>
</evidence>
<reference evidence="2" key="1">
    <citation type="journal article" date="2017" name="Appl. Environ. Microbiol.">
        <title>Molecular characterization of an Endozoicomonas-like organism causing infection in king scallop Pecten maximus L.</title>
        <authorList>
            <person name="Cano I."/>
            <person name="van Aerle R."/>
            <person name="Ross S."/>
            <person name="Verner-Jeffreys D.W."/>
            <person name="Paley R.K."/>
            <person name="Rimmer G."/>
            <person name="Ryder D."/>
            <person name="Hooper P."/>
            <person name="Stone D."/>
            <person name="Feist S.W."/>
        </authorList>
    </citation>
    <scope>NUCLEOTIDE SEQUENCE</scope>
</reference>
<dbReference type="Pfam" id="PF00078">
    <property type="entry name" value="RVT_1"/>
    <property type="match status" value="1"/>
</dbReference>
<dbReference type="AlphaFoldDB" id="A0A2H9T2U6"/>
<protein>
    <recommendedName>
        <fullName evidence="1">Reverse transcriptase domain-containing protein</fullName>
    </recommendedName>
</protein>
<proteinExistence type="predicted"/>
<dbReference type="PANTHER" id="PTHR33332">
    <property type="entry name" value="REVERSE TRANSCRIPTASE DOMAIN-CONTAINING PROTEIN"/>
    <property type="match status" value="1"/>
</dbReference>
<organism evidence="2">
    <name type="scientific">invertebrate metagenome</name>
    <dbReference type="NCBI Taxonomy" id="1711999"/>
    <lineage>
        <taxon>unclassified sequences</taxon>
        <taxon>metagenomes</taxon>
        <taxon>organismal metagenomes</taxon>
    </lineage>
</organism>